<proteinExistence type="inferred from homology"/>
<protein>
    <recommendedName>
        <fullName evidence="5">Exodeoxyribonuclease 7 large subunit</fullName>
        <ecNumber evidence="5">3.1.11.6</ecNumber>
    </recommendedName>
    <alternativeName>
        <fullName evidence="5">Exodeoxyribonuclease VII large subunit</fullName>
        <shortName evidence="5">Exonuclease VII large subunit</shortName>
    </alternativeName>
</protein>
<keyword evidence="1 5" id="KW-0963">Cytoplasm</keyword>
<dbReference type="InterPro" id="IPR025824">
    <property type="entry name" value="OB-fold_nuc-bd_dom"/>
</dbReference>
<organism evidence="9">
    <name type="scientific">uncultured Desulfobacterium sp</name>
    <dbReference type="NCBI Taxonomy" id="201089"/>
    <lineage>
        <taxon>Bacteria</taxon>
        <taxon>Pseudomonadati</taxon>
        <taxon>Thermodesulfobacteriota</taxon>
        <taxon>Desulfobacteria</taxon>
        <taxon>Desulfobacterales</taxon>
        <taxon>Desulfobacteriaceae</taxon>
        <taxon>Desulfobacterium</taxon>
        <taxon>environmental samples</taxon>
    </lineage>
</organism>
<comment type="subcellular location">
    <subcellularLocation>
        <location evidence="5 6">Cytoplasm</location>
    </subcellularLocation>
</comment>
<keyword evidence="2 5" id="KW-0540">Nuclease</keyword>
<evidence type="ECO:0000256" key="5">
    <source>
        <dbReference type="HAMAP-Rule" id="MF_00378"/>
    </source>
</evidence>
<dbReference type="PANTHER" id="PTHR30008">
    <property type="entry name" value="EXODEOXYRIBONUCLEASE 7 LARGE SUBUNIT"/>
    <property type="match status" value="1"/>
</dbReference>
<evidence type="ECO:0000256" key="1">
    <source>
        <dbReference type="ARBA" id="ARBA00022490"/>
    </source>
</evidence>
<keyword evidence="3 5" id="KW-0378">Hydrolase</keyword>
<reference evidence="9" key="1">
    <citation type="submission" date="2018-01" db="EMBL/GenBank/DDBJ databases">
        <authorList>
            <person name="Regsiter A."/>
            <person name="William W."/>
        </authorList>
    </citation>
    <scope>NUCLEOTIDE SEQUENCE</scope>
    <source>
        <strain evidence="9">TRIP AH-1</strain>
    </source>
</reference>
<comment type="catalytic activity">
    <reaction evidence="5 6">
        <text>Exonucleolytic cleavage in either 5'- to 3'- or 3'- to 5'-direction to yield nucleoside 5'-phosphates.</text>
        <dbReference type="EC" id="3.1.11.6"/>
    </reaction>
</comment>
<comment type="function">
    <text evidence="5">Bidirectionally degrades single-stranded DNA into large acid-insoluble oligonucleotides, which are then degraded further into small acid-soluble oligonucleotides.</text>
</comment>
<evidence type="ECO:0000256" key="6">
    <source>
        <dbReference type="RuleBase" id="RU004355"/>
    </source>
</evidence>
<dbReference type="Pfam" id="PF13742">
    <property type="entry name" value="tRNA_anti_2"/>
    <property type="match status" value="1"/>
</dbReference>
<evidence type="ECO:0000256" key="3">
    <source>
        <dbReference type="ARBA" id="ARBA00022801"/>
    </source>
</evidence>
<dbReference type="NCBIfam" id="TIGR00237">
    <property type="entry name" value="xseA"/>
    <property type="match status" value="1"/>
</dbReference>
<dbReference type="HAMAP" id="MF_00378">
    <property type="entry name" value="Exonuc_7_L"/>
    <property type="match status" value="1"/>
</dbReference>
<gene>
    <name evidence="5 9" type="primary">xseA</name>
    <name evidence="9" type="ORF">PITCH_A750007</name>
</gene>
<dbReference type="CDD" id="cd04489">
    <property type="entry name" value="ExoVII_LU_OBF"/>
    <property type="match status" value="1"/>
</dbReference>
<evidence type="ECO:0000259" key="7">
    <source>
        <dbReference type="Pfam" id="PF02601"/>
    </source>
</evidence>
<dbReference type="InterPro" id="IPR020579">
    <property type="entry name" value="Exonuc_VII_lsu_C"/>
</dbReference>
<dbReference type="Pfam" id="PF02601">
    <property type="entry name" value="Exonuc_VII_L"/>
    <property type="match status" value="1"/>
</dbReference>
<dbReference type="EC" id="3.1.11.6" evidence="5"/>
<evidence type="ECO:0000256" key="4">
    <source>
        <dbReference type="ARBA" id="ARBA00022839"/>
    </source>
</evidence>
<dbReference type="GO" id="GO:0008855">
    <property type="term" value="F:exodeoxyribonuclease VII activity"/>
    <property type="evidence" value="ECO:0007669"/>
    <property type="project" value="UniProtKB-UniRule"/>
</dbReference>
<evidence type="ECO:0000256" key="2">
    <source>
        <dbReference type="ARBA" id="ARBA00022722"/>
    </source>
</evidence>
<comment type="similarity">
    <text evidence="5 6">Belongs to the XseA family.</text>
</comment>
<dbReference type="GO" id="GO:0003676">
    <property type="term" value="F:nucleic acid binding"/>
    <property type="evidence" value="ECO:0007669"/>
    <property type="project" value="InterPro"/>
</dbReference>
<feature type="domain" description="OB-fold nucleic acid binding" evidence="8">
    <location>
        <begin position="11"/>
        <end position="104"/>
    </location>
</feature>
<evidence type="ECO:0000313" key="9">
    <source>
        <dbReference type="EMBL" id="SPD75786.1"/>
    </source>
</evidence>
<dbReference type="PANTHER" id="PTHR30008:SF0">
    <property type="entry name" value="EXODEOXYRIBONUCLEASE 7 LARGE SUBUNIT"/>
    <property type="match status" value="1"/>
</dbReference>
<evidence type="ECO:0000259" key="8">
    <source>
        <dbReference type="Pfam" id="PF13742"/>
    </source>
</evidence>
<dbReference type="GO" id="GO:0005737">
    <property type="term" value="C:cytoplasm"/>
    <property type="evidence" value="ECO:0007669"/>
    <property type="project" value="UniProtKB-SubCell"/>
</dbReference>
<dbReference type="GO" id="GO:0009318">
    <property type="term" value="C:exodeoxyribonuclease VII complex"/>
    <property type="evidence" value="ECO:0007669"/>
    <property type="project" value="UniProtKB-UniRule"/>
</dbReference>
<dbReference type="AlphaFoldDB" id="A0A445N268"/>
<sequence>MQSDSQTQKVYSVSTLTIEIQKSLEARFDFIWVEGEISNFSAPASGHYYMVLKDSKAQIKAVMFRVQARLIRFRPENGMHVLVQGRLSVYAPRGEYQIILDYMEPMGVGALALAFEQLKKKLTAQGVFDQAKKRPLPFLPQKVAVITSPTGAAIRDFLKVVRRRFANIEIIIVPVRVQGDEACNDMVMALEVVNRELEADVIVLTRGGGSLEDLWAFNQEKLALAIRRSAIPVVSAVGHEIDWTISDLAADLRAPTPSAAAEILVKEKEVLIERLSELNARLISGMHLRMNTHFSDLEGMVSRLKDPKRRIADTWMAVDDIHLRLISIIQRIVRDGYVRADALRQTLIAYSPANVIAVMGQRLSFVQASLVRGISGRQQAMKSAVLALEKRLSDLSPFSILRRGYSITRRLPEMQVVRAVKDVEVGDQVQVLLAEGEIRCSVEEKYEHPDTEPDKPR</sequence>
<dbReference type="GO" id="GO:0006308">
    <property type="term" value="P:DNA catabolic process"/>
    <property type="evidence" value="ECO:0007669"/>
    <property type="project" value="UniProtKB-UniRule"/>
</dbReference>
<keyword evidence="4 5" id="KW-0269">Exonuclease</keyword>
<comment type="subunit">
    <text evidence="5">Heterooligomer composed of large and small subunits.</text>
</comment>
<name>A0A445N268_9BACT</name>
<feature type="domain" description="Exonuclease VII large subunit C-terminal" evidence="7">
    <location>
        <begin position="127"/>
        <end position="440"/>
    </location>
</feature>
<dbReference type="InterPro" id="IPR003753">
    <property type="entry name" value="Exonuc_VII_L"/>
</dbReference>
<accession>A0A445N268</accession>
<dbReference type="EMBL" id="OJIN01000220">
    <property type="protein sequence ID" value="SPD75786.1"/>
    <property type="molecule type" value="Genomic_DNA"/>
</dbReference>